<dbReference type="PANTHER" id="PTHR46170:SF1">
    <property type="entry name" value="GATOR COMPLEX PROTEIN WDR59"/>
    <property type="match status" value="1"/>
</dbReference>
<feature type="compositionally biased region" description="Acidic residues" evidence="1">
    <location>
        <begin position="349"/>
        <end position="362"/>
    </location>
</feature>
<protein>
    <submittedName>
        <fullName evidence="2">Uncharacterized protein</fullName>
    </submittedName>
</protein>
<feature type="region of interest" description="Disordered" evidence="1">
    <location>
        <begin position="702"/>
        <end position="724"/>
    </location>
</feature>
<feature type="compositionally biased region" description="Gly residues" evidence="1">
    <location>
        <begin position="1017"/>
        <end position="1027"/>
    </location>
</feature>
<feature type="compositionally biased region" description="Low complexity" evidence="1">
    <location>
        <begin position="232"/>
        <end position="246"/>
    </location>
</feature>
<proteinExistence type="predicted"/>
<dbReference type="PANTHER" id="PTHR46170">
    <property type="entry name" value="GATOR COMPLEX PROTEIN WDR59"/>
    <property type="match status" value="1"/>
</dbReference>
<feature type="compositionally biased region" description="Polar residues" evidence="1">
    <location>
        <begin position="323"/>
        <end position="339"/>
    </location>
</feature>
<evidence type="ECO:0000256" key="1">
    <source>
        <dbReference type="SAM" id="MobiDB-lite"/>
    </source>
</evidence>
<feature type="region of interest" description="Disordered" evidence="1">
    <location>
        <begin position="173"/>
        <end position="262"/>
    </location>
</feature>
<feature type="compositionally biased region" description="Gly residues" evidence="1">
    <location>
        <begin position="297"/>
        <end position="316"/>
    </location>
</feature>
<dbReference type="InterPro" id="IPR015943">
    <property type="entry name" value="WD40/YVTN_repeat-like_dom_sf"/>
</dbReference>
<dbReference type="Gene3D" id="2.130.10.10">
    <property type="entry name" value="YVTN repeat-like/Quinoprotein amine dehydrogenase"/>
    <property type="match status" value="1"/>
</dbReference>
<dbReference type="Proteomes" id="UP001213000">
    <property type="component" value="Unassembled WGS sequence"/>
</dbReference>
<sequence>MYAHKRNCVREDGSEAEVKPVEIFEGHTDVVKEFVWRKGGPVPDEFQLITWSKDRTLRFWPVESETLQKVGHKTTTDPTRGRSRLSKTRLQSETISYRNPPENQVTTPALSNPIGNRPILAEVRAPLPPQRPAFNRAHTHAQAHTTPTVNANPVMQPHFGSAARASVLESVYGSRSSTGGGSEIVPSQPLQSSIGSPTSVQGHSHSHSHGLSLPHYANTLTKPIAVNPPPSSTSQQPSTPTSNNNNQDKDRGRGWTMSRGNVGKSVARMDAFTWLSNVKVGGRNTRESSSGADTPSGGRGGGSGSRIGSKSRGGSGLDLAGQMQGSHQTPMLQEQQQSEGEWERREGDGAGELEEVLEEPAEQQEPGLGLGLGRKESQSRTRGRGMGMRQQPQQLPREQQRQGSNKSQDGSRKRRSVSKSRVSLSEEKKEAENQPLQDEITSVLTKLATSKIKLEKHDLAKKRTCTLGLHGPWGERSSVFIRITFTFPREYPSSPGPEGTPTIDLERSPLVSLKNRAFMLKRLKAIRERKRPCLEGCLRFLLFGGEEEELRSAFAMDGESSDEDVGPVDDVGMGNLAEPRTTQGAFGPNGELICFFRAPLRLVRHNVRGTGGKSVESTPQKQPPTRQSTAPPPDDEDPQKQDQQTETSQTRLISTPALLSDAVRRLTLAAVDRSYAPDPRSQKGEEMGRMMTDLLTLSQYRPSADSIAGGGGESAQQRSTQSANNQVTVIQLRRSMMYASNVNWLDGPDKKVAAGYVFEADTLAGVCVKNANVARDCRRYDHERVWKTLEALLQNVNAAGKWITLDCEKMAKQVFMRIYEEFAVNKDLQMLAMLAVLILQTPYATISVPPPPRPQQRPSINVLPSSILSPRTSGLDVFTIAQGLNHAPNSPAFGRHPPSPVAPVLVPSLSSSTSSRGSWTSIFNTGKQFVQDTFNPTHPAPMDLPFHSDRHSISSGSDKLRVPDSPVAPNAGHRRRKDSQLAFTPAMASSSASAANMAPMSTSWTETARPHSNRTLSGGGGSGGSGPHSGSPFLSVSGSGTSSGSTGTKRPPLNLRWTSSGQSAVSAVTGSGVGEKQFVVFDPPEDEPKQKPVFTSDFVRQLAAHVHVYAELLFRWQMYEKRIQLLKAANKRNHVKEGNKGIHHQIGIVQTYDGSLLNLSTTCERSFKKLFSLSSYLPYFVLGCPGSTDMPHRLWLFVQWLPLLESRE</sequence>
<name>A0AAD5VMX0_9AGAR</name>
<dbReference type="GO" id="GO:0034198">
    <property type="term" value="P:cellular response to amino acid starvation"/>
    <property type="evidence" value="ECO:0007669"/>
    <property type="project" value="TreeGrafter"/>
</dbReference>
<feature type="compositionally biased region" description="Polar residues" evidence="1">
    <location>
        <begin position="188"/>
        <end position="201"/>
    </location>
</feature>
<dbReference type="AlphaFoldDB" id="A0AAD5VMX0"/>
<dbReference type="GO" id="GO:1904263">
    <property type="term" value="P:positive regulation of TORC1 signaling"/>
    <property type="evidence" value="ECO:0007669"/>
    <property type="project" value="TreeGrafter"/>
</dbReference>
<feature type="region of interest" description="Disordered" evidence="1">
    <location>
        <begin position="281"/>
        <end position="435"/>
    </location>
</feature>
<dbReference type="GO" id="GO:0035591">
    <property type="term" value="F:signaling adaptor activity"/>
    <property type="evidence" value="ECO:0007669"/>
    <property type="project" value="TreeGrafter"/>
</dbReference>
<feature type="region of interest" description="Disordered" evidence="1">
    <location>
        <begin position="932"/>
        <end position="1061"/>
    </location>
</feature>
<organism evidence="2 3">
    <name type="scientific">Leucocoprinus birnbaumii</name>
    <dbReference type="NCBI Taxonomy" id="56174"/>
    <lineage>
        <taxon>Eukaryota</taxon>
        <taxon>Fungi</taxon>
        <taxon>Dikarya</taxon>
        <taxon>Basidiomycota</taxon>
        <taxon>Agaricomycotina</taxon>
        <taxon>Agaricomycetes</taxon>
        <taxon>Agaricomycetidae</taxon>
        <taxon>Agaricales</taxon>
        <taxon>Agaricineae</taxon>
        <taxon>Agaricaceae</taxon>
        <taxon>Leucocoprinus</taxon>
    </lineage>
</organism>
<dbReference type="EMBL" id="JANIEX010000636">
    <property type="protein sequence ID" value="KAJ3564713.1"/>
    <property type="molecule type" value="Genomic_DNA"/>
</dbReference>
<feature type="compositionally biased region" description="Polar residues" evidence="1">
    <location>
        <begin position="714"/>
        <end position="724"/>
    </location>
</feature>
<accession>A0AAD5VMX0</accession>
<dbReference type="InterPro" id="IPR049567">
    <property type="entry name" value="WDR59-like"/>
</dbReference>
<dbReference type="GO" id="GO:0005774">
    <property type="term" value="C:vacuolar membrane"/>
    <property type="evidence" value="ECO:0007669"/>
    <property type="project" value="TreeGrafter"/>
</dbReference>
<feature type="compositionally biased region" description="Low complexity" evidence="1">
    <location>
        <begin position="1028"/>
        <end position="1048"/>
    </location>
</feature>
<feature type="compositionally biased region" description="Polar residues" evidence="1">
    <location>
        <begin position="615"/>
        <end position="629"/>
    </location>
</feature>
<feature type="compositionally biased region" description="Low complexity" evidence="1">
    <location>
        <begin position="984"/>
        <end position="1003"/>
    </location>
</feature>
<evidence type="ECO:0000313" key="3">
    <source>
        <dbReference type="Proteomes" id="UP001213000"/>
    </source>
</evidence>
<gene>
    <name evidence="2" type="ORF">NP233_g8108</name>
</gene>
<feature type="compositionally biased region" description="Basic and acidic residues" evidence="1">
    <location>
        <begin position="946"/>
        <end position="962"/>
    </location>
</feature>
<keyword evidence="3" id="KW-1185">Reference proteome</keyword>
<dbReference type="GO" id="GO:0035859">
    <property type="term" value="C:Seh1-associated complex"/>
    <property type="evidence" value="ECO:0007669"/>
    <property type="project" value="TreeGrafter"/>
</dbReference>
<feature type="region of interest" description="Disordered" evidence="1">
    <location>
        <begin position="608"/>
        <end position="656"/>
    </location>
</feature>
<evidence type="ECO:0000313" key="2">
    <source>
        <dbReference type="EMBL" id="KAJ3564713.1"/>
    </source>
</evidence>
<reference evidence="2" key="1">
    <citation type="submission" date="2022-07" db="EMBL/GenBank/DDBJ databases">
        <title>Genome Sequence of Leucocoprinus birnbaumii.</title>
        <authorList>
            <person name="Buettner E."/>
        </authorList>
    </citation>
    <scope>NUCLEOTIDE SEQUENCE</scope>
    <source>
        <strain evidence="2">VT141</strain>
    </source>
</reference>
<feature type="compositionally biased region" description="Low complexity" evidence="1">
    <location>
        <begin position="387"/>
        <end position="397"/>
    </location>
</feature>
<comment type="caution">
    <text evidence="2">The sequence shown here is derived from an EMBL/GenBank/DDBJ whole genome shotgun (WGS) entry which is preliminary data.</text>
</comment>